<keyword evidence="8" id="KW-1185">Reference proteome</keyword>
<dbReference type="GO" id="GO:0005886">
    <property type="term" value="C:plasma membrane"/>
    <property type="evidence" value="ECO:0007669"/>
    <property type="project" value="UniProtKB-SubCell"/>
</dbReference>
<comment type="caution">
    <text evidence="7">The sequence shown here is derived from an EMBL/GenBank/DDBJ whole genome shotgun (WGS) entry which is preliminary data.</text>
</comment>
<feature type="transmembrane region" description="Helical" evidence="6">
    <location>
        <begin position="110"/>
        <end position="133"/>
    </location>
</feature>
<protein>
    <submittedName>
        <fullName evidence="7">Repeat unit transporter</fullName>
    </submittedName>
</protein>
<proteinExistence type="predicted"/>
<dbReference type="PANTHER" id="PTHR30250">
    <property type="entry name" value="PST FAMILY PREDICTED COLANIC ACID TRANSPORTER"/>
    <property type="match status" value="1"/>
</dbReference>
<dbReference type="AlphaFoldDB" id="A0A0R2IWI2"/>
<feature type="transmembrane region" description="Helical" evidence="6">
    <location>
        <begin position="83"/>
        <end position="104"/>
    </location>
</feature>
<keyword evidence="3 6" id="KW-0812">Transmembrane</keyword>
<organism evidence="7 8">
    <name type="scientific">Pediococcus cellicola</name>
    <dbReference type="NCBI Taxonomy" id="319652"/>
    <lineage>
        <taxon>Bacteria</taxon>
        <taxon>Bacillati</taxon>
        <taxon>Bacillota</taxon>
        <taxon>Bacilli</taxon>
        <taxon>Lactobacillales</taxon>
        <taxon>Lactobacillaceae</taxon>
        <taxon>Pediococcus</taxon>
    </lineage>
</organism>
<evidence type="ECO:0000313" key="7">
    <source>
        <dbReference type="EMBL" id="KRN66084.1"/>
    </source>
</evidence>
<evidence type="ECO:0000256" key="6">
    <source>
        <dbReference type="SAM" id="Phobius"/>
    </source>
</evidence>
<reference evidence="7 8" key="1">
    <citation type="journal article" date="2015" name="Genome Announc.">
        <title>Expanding the biotechnology potential of lactobacilli through comparative genomics of 213 strains and associated genera.</title>
        <authorList>
            <person name="Sun Z."/>
            <person name="Harris H.M."/>
            <person name="McCann A."/>
            <person name="Guo C."/>
            <person name="Argimon S."/>
            <person name="Zhang W."/>
            <person name="Yang X."/>
            <person name="Jeffery I.B."/>
            <person name="Cooney J.C."/>
            <person name="Kagawa T.F."/>
            <person name="Liu W."/>
            <person name="Song Y."/>
            <person name="Salvetti E."/>
            <person name="Wrobel A."/>
            <person name="Rasinkangas P."/>
            <person name="Parkhill J."/>
            <person name="Rea M.C."/>
            <person name="O'Sullivan O."/>
            <person name="Ritari J."/>
            <person name="Douillard F.P."/>
            <person name="Paul Ross R."/>
            <person name="Yang R."/>
            <person name="Briner A.E."/>
            <person name="Felis G.E."/>
            <person name="de Vos W.M."/>
            <person name="Barrangou R."/>
            <person name="Klaenhammer T.R."/>
            <person name="Caufield P.W."/>
            <person name="Cui Y."/>
            <person name="Zhang H."/>
            <person name="O'Toole P.W."/>
        </authorList>
    </citation>
    <scope>NUCLEOTIDE SEQUENCE [LARGE SCALE GENOMIC DNA]</scope>
    <source>
        <strain evidence="7 8">DSM 17757</strain>
    </source>
</reference>
<feature type="transmembrane region" description="Helical" evidence="6">
    <location>
        <begin position="410"/>
        <end position="428"/>
    </location>
</feature>
<feature type="transmembrane region" description="Helical" evidence="6">
    <location>
        <begin position="140"/>
        <end position="158"/>
    </location>
</feature>
<evidence type="ECO:0000256" key="3">
    <source>
        <dbReference type="ARBA" id="ARBA00022692"/>
    </source>
</evidence>
<evidence type="ECO:0000256" key="1">
    <source>
        <dbReference type="ARBA" id="ARBA00004651"/>
    </source>
</evidence>
<dbReference type="InterPro" id="IPR002797">
    <property type="entry name" value="Polysacc_synth"/>
</dbReference>
<name>A0A0R2IWI2_9LACO</name>
<feature type="transmembrane region" description="Helical" evidence="6">
    <location>
        <begin position="7"/>
        <end position="29"/>
    </location>
</feature>
<dbReference type="STRING" id="319652.IV80_GL001645"/>
<feature type="transmembrane region" description="Helical" evidence="6">
    <location>
        <begin position="41"/>
        <end position="62"/>
    </location>
</feature>
<feature type="transmembrane region" description="Helical" evidence="6">
    <location>
        <begin position="378"/>
        <end position="398"/>
    </location>
</feature>
<accession>A0A0R2IWI2</accession>
<feature type="transmembrane region" description="Helical" evidence="6">
    <location>
        <begin position="207"/>
        <end position="223"/>
    </location>
</feature>
<dbReference type="Proteomes" id="UP000051568">
    <property type="component" value="Unassembled WGS sequence"/>
</dbReference>
<feature type="transmembrane region" description="Helical" evidence="6">
    <location>
        <begin position="249"/>
        <end position="269"/>
    </location>
</feature>
<dbReference type="PANTHER" id="PTHR30250:SF11">
    <property type="entry name" value="O-ANTIGEN TRANSPORTER-RELATED"/>
    <property type="match status" value="1"/>
</dbReference>
<evidence type="ECO:0000256" key="5">
    <source>
        <dbReference type="ARBA" id="ARBA00023136"/>
    </source>
</evidence>
<feature type="transmembrane region" description="Helical" evidence="6">
    <location>
        <begin position="317"/>
        <end position="339"/>
    </location>
</feature>
<evidence type="ECO:0000256" key="4">
    <source>
        <dbReference type="ARBA" id="ARBA00022989"/>
    </source>
</evidence>
<keyword evidence="5 6" id="KW-0472">Membrane</keyword>
<evidence type="ECO:0000256" key="2">
    <source>
        <dbReference type="ARBA" id="ARBA00022475"/>
    </source>
</evidence>
<gene>
    <name evidence="7" type="ORF">IV80_GL001645</name>
</gene>
<keyword evidence="4 6" id="KW-1133">Transmembrane helix</keyword>
<feature type="transmembrane region" description="Helical" evidence="6">
    <location>
        <begin position="351"/>
        <end position="372"/>
    </location>
</feature>
<dbReference type="EMBL" id="JQBR01000006">
    <property type="protein sequence ID" value="KRN66084.1"/>
    <property type="molecule type" value="Genomic_DNA"/>
</dbReference>
<dbReference type="InterPro" id="IPR050833">
    <property type="entry name" value="Poly_Biosynth_Transport"/>
</dbReference>
<dbReference type="RefSeq" id="WP_057751363.1">
    <property type="nucleotide sequence ID" value="NZ_BJVH01000007.1"/>
</dbReference>
<dbReference type="PATRIC" id="fig|319652.3.peg.1667"/>
<dbReference type="Pfam" id="PF01943">
    <property type="entry name" value="Polysacc_synt"/>
    <property type="match status" value="1"/>
</dbReference>
<feature type="transmembrane region" description="Helical" evidence="6">
    <location>
        <begin position="434"/>
        <end position="457"/>
    </location>
</feature>
<comment type="subcellular location">
    <subcellularLocation>
        <location evidence="1">Cell membrane</location>
        <topology evidence="1">Multi-pass membrane protein</topology>
    </subcellularLocation>
</comment>
<sequence length="472" mass="53184">MLVVKNYLYNVGYQLLILIVPLLTVPYIGRVLGPTGVGINAFTNSIVTYFLIAGTVGITLYGNREIAYARDDMERRSRTFWEIELLQVTTISIALCILGIYLLFVAKYRTYVICQSLFVIAGAFDISWLFMGLEDFKKTVLRNTMVKLVSLVAIFTLVKRPSDLATYILILSGSQLLGNLTLWPYLKKNIKFVPIANLHIWHHFKPAFLLFVPQVAVQIYLVVNKTMLGQFDSVQAAGYFDYSDKLVKMVLAIVTAPGTVLLPRISNLVEKKDMKKVRNFLYLSFDFVTCLAVPFMFGVAAIATSLAPWYFGPHFTVVGRLMMIESPIIIFIAWSNVIGQEFLIPTRRVKQFTISVTLGAVVSIVLNVPFILMLGVVGATITTVLSEASVALYQMYVVRRDLKMHILLENFIKYLVAGVVMFAVVYFLNLTMKITVLNLGIQIVIGVLLYATVLLLLRPTILKNFKMLFQDK</sequence>
<evidence type="ECO:0000313" key="8">
    <source>
        <dbReference type="Proteomes" id="UP000051568"/>
    </source>
</evidence>
<feature type="transmembrane region" description="Helical" evidence="6">
    <location>
        <begin position="164"/>
        <end position="186"/>
    </location>
</feature>
<feature type="transmembrane region" description="Helical" evidence="6">
    <location>
        <begin position="281"/>
        <end position="311"/>
    </location>
</feature>
<dbReference type="OrthoDB" id="9815702at2"/>
<keyword evidence="2" id="KW-1003">Cell membrane</keyword>